<comment type="caution">
    <text evidence="1">The sequence shown here is derived from an EMBL/GenBank/DDBJ whole genome shotgun (WGS) entry which is preliminary data.</text>
</comment>
<dbReference type="Proteomes" id="UP000275749">
    <property type="component" value="Unassembled WGS sequence"/>
</dbReference>
<organism evidence="1 2">
    <name type="scientific">Luteococcus japonicus</name>
    <dbReference type="NCBI Taxonomy" id="33984"/>
    <lineage>
        <taxon>Bacteria</taxon>
        <taxon>Bacillati</taxon>
        <taxon>Actinomycetota</taxon>
        <taxon>Actinomycetes</taxon>
        <taxon>Propionibacteriales</taxon>
        <taxon>Propionibacteriaceae</taxon>
        <taxon>Luteococcus</taxon>
    </lineage>
</organism>
<dbReference type="EMBL" id="RKHG01000001">
    <property type="protein sequence ID" value="ROR54054.1"/>
    <property type="molecule type" value="Genomic_DNA"/>
</dbReference>
<sequence length="72" mass="7735">MMNLLGMAAALGVLVLIWLALPLLMAPLVLVGALLSHSVAPRTRRVCAPQGRRADVHELATLHPRDHVRLAA</sequence>
<evidence type="ECO:0000313" key="2">
    <source>
        <dbReference type="Proteomes" id="UP000275749"/>
    </source>
</evidence>
<proteinExistence type="predicted"/>
<name>A0A3N1ZT54_9ACTN</name>
<reference evidence="1 2" key="1">
    <citation type="submission" date="2018-11" db="EMBL/GenBank/DDBJ databases">
        <title>Sequencing the genomes of 1000 actinobacteria strains.</title>
        <authorList>
            <person name="Klenk H.-P."/>
        </authorList>
    </citation>
    <scope>NUCLEOTIDE SEQUENCE [LARGE SCALE GENOMIC DNA]</scope>
    <source>
        <strain evidence="1 2">DSM 10546</strain>
    </source>
</reference>
<evidence type="ECO:0000313" key="1">
    <source>
        <dbReference type="EMBL" id="ROR54054.1"/>
    </source>
</evidence>
<gene>
    <name evidence="1" type="ORF">EDD41_1236</name>
</gene>
<accession>A0A3N1ZT54</accession>
<protein>
    <submittedName>
        <fullName evidence="1">Uncharacterized protein</fullName>
    </submittedName>
</protein>
<dbReference type="AlphaFoldDB" id="A0A3N1ZT54"/>
<dbReference type="RefSeq" id="WP_123575282.1">
    <property type="nucleotide sequence ID" value="NZ_RKHG01000001.1"/>
</dbReference>